<reference evidence="2" key="1">
    <citation type="submission" date="2015-04" db="EMBL/GenBank/DDBJ databases">
        <title>The genome sequence of the plant pathogenic Rhizarian Plasmodiophora brassicae reveals insights in its biotrophic life cycle and the origin of chitin synthesis.</title>
        <authorList>
            <person name="Schwelm A."/>
            <person name="Fogelqvist J."/>
            <person name="Knaust A."/>
            <person name="Julke S."/>
            <person name="Lilja T."/>
            <person name="Dhandapani V."/>
            <person name="Bonilla-Rosso G."/>
            <person name="Karlsson M."/>
            <person name="Shevchenko A."/>
            <person name="Choi S.R."/>
            <person name="Kim H.G."/>
            <person name="Park J.Y."/>
            <person name="Lim Y.P."/>
            <person name="Ludwig-Muller J."/>
            <person name="Dixelius C."/>
        </authorList>
    </citation>
    <scope>NUCLEOTIDE SEQUENCE</scope>
    <source>
        <tissue evidence="2">Potato root galls</tissue>
    </source>
</reference>
<protein>
    <recommendedName>
        <fullName evidence="1">Photolyase/cryptochrome alpha/beta domain-containing protein</fullName>
    </recommendedName>
</protein>
<evidence type="ECO:0000313" key="2">
    <source>
        <dbReference type="EMBL" id="CRZ11700.1"/>
    </source>
</evidence>
<proteinExistence type="predicted"/>
<feature type="domain" description="Photolyase/cryptochrome alpha/beta" evidence="1">
    <location>
        <begin position="139"/>
        <end position="280"/>
    </location>
</feature>
<feature type="non-terminal residue" evidence="2">
    <location>
        <position position="1"/>
    </location>
</feature>
<accession>A0A0H5RBU1</accession>
<dbReference type="InterPro" id="IPR006050">
    <property type="entry name" value="DNA_photolyase_N"/>
</dbReference>
<organism evidence="2">
    <name type="scientific">Spongospora subterranea</name>
    <dbReference type="NCBI Taxonomy" id="70186"/>
    <lineage>
        <taxon>Eukaryota</taxon>
        <taxon>Sar</taxon>
        <taxon>Rhizaria</taxon>
        <taxon>Endomyxa</taxon>
        <taxon>Phytomyxea</taxon>
        <taxon>Plasmodiophorida</taxon>
        <taxon>Plasmodiophoridae</taxon>
        <taxon>Spongospora</taxon>
    </lineage>
</organism>
<dbReference type="AlphaFoldDB" id="A0A0H5RBU1"/>
<dbReference type="EMBL" id="HACM01011258">
    <property type="protein sequence ID" value="CRZ11700.1"/>
    <property type="molecule type" value="Transcribed_RNA"/>
</dbReference>
<dbReference type="PROSITE" id="PS51645">
    <property type="entry name" value="PHR_CRY_ALPHA_BETA"/>
    <property type="match status" value="1"/>
</dbReference>
<sequence>DTIGNFHTLWIEVYRFHEPCDNKTMKDLDKMEAVLLRGCESWFKRGVKRARLQADTAADNCVRVMDSHATAVDSFFEVFHPNSTVIIDAPEAGDVREAERCPPSIPRDIFLMSKTPSFAREPRRRVIQPVARHNRKCGTHILYYAHSCFRIHENVALYMSLWLAKELRLPLIVMTVSTPETKRGAPGSIRSMMAPAFLKGRLGAQRGFRDALHSWGIPCLIWRCDDSIHLIKHWESSAFPPHMILTDEFCDFASRTEFDKLAACFTCCVIAINNDLVYPISHSSISVISCDTFVADGAAKVSSEVERIMYDMGPSPVPNSDVQSILFVSGTRRVYLEKKTVAIFGLPDNEPSSEAHSLTAAESSLIAALPSLTRDIDIDCEGVRSPSDAFLTMMAHLEMGTLSCYRILDRVDRGHRPYFGNIFLTRQFAHHLSGRTTEFLLSELQDDDIKLLMSSYHQLVQGATKDIEFNRLQRQLRSKRFLTPKQRCQWAYRLRRQVEDDKAVEWAVKVLEDLSTSLFRPGLEMRLCMDMNAGVSENHM</sequence>
<evidence type="ECO:0000259" key="1">
    <source>
        <dbReference type="PROSITE" id="PS51645"/>
    </source>
</evidence>
<name>A0A0H5RBU1_9EUKA</name>